<dbReference type="InterPro" id="IPR007865">
    <property type="entry name" value="Aminopep_P_N"/>
</dbReference>
<evidence type="ECO:0000259" key="11">
    <source>
        <dbReference type="SMART" id="SM01011"/>
    </source>
</evidence>
<evidence type="ECO:0000256" key="7">
    <source>
        <dbReference type="ARBA" id="ARBA00022801"/>
    </source>
</evidence>
<dbReference type="EC" id="3.4.11.9" evidence="4"/>
<dbReference type="SMART" id="SM01011">
    <property type="entry name" value="AMP_N"/>
    <property type="match status" value="1"/>
</dbReference>
<gene>
    <name evidence="12" type="ORF">SPIROBIBN47_390003</name>
</gene>
<evidence type="ECO:0000256" key="4">
    <source>
        <dbReference type="ARBA" id="ARBA00012574"/>
    </source>
</evidence>
<evidence type="ECO:0000256" key="10">
    <source>
        <dbReference type="RuleBase" id="RU000590"/>
    </source>
</evidence>
<evidence type="ECO:0000256" key="5">
    <source>
        <dbReference type="ARBA" id="ARBA00022670"/>
    </source>
</evidence>
<dbReference type="Gene3D" id="3.40.350.10">
    <property type="entry name" value="Creatinase/prolidase N-terminal domain"/>
    <property type="match status" value="1"/>
</dbReference>
<dbReference type="InterPro" id="IPR052433">
    <property type="entry name" value="X-Pro_dipept-like"/>
</dbReference>
<feature type="domain" description="Aminopeptidase P N-terminal" evidence="11">
    <location>
        <begin position="2"/>
        <end position="137"/>
    </location>
</feature>
<keyword evidence="5" id="KW-0645">Protease</keyword>
<keyword evidence="8" id="KW-0482">Metalloprotease</keyword>
<dbReference type="EMBL" id="FWDM01000033">
    <property type="protein sequence ID" value="SLM15100.1"/>
    <property type="molecule type" value="Genomic_DNA"/>
</dbReference>
<dbReference type="InterPro" id="IPR000994">
    <property type="entry name" value="Pept_M24"/>
</dbReference>
<dbReference type="PROSITE" id="PS00491">
    <property type="entry name" value="PROLINE_PEPTIDASE"/>
    <property type="match status" value="1"/>
</dbReference>
<protein>
    <recommendedName>
        <fullName evidence="4">Xaa-Pro aminopeptidase</fullName>
        <ecNumber evidence="4">3.4.11.9</ecNumber>
    </recommendedName>
</protein>
<proteinExistence type="inferred from homology"/>
<dbReference type="GO" id="GO:0030145">
    <property type="term" value="F:manganese ion binding"/>
    <property type="evidence" value="ECO:0007669"/>
    <property type="project" value="InterPro"/>
</dbReference>
<dbReference type="GO" id="GO:0070006">
    <property type="term" value="F:metalloaminopeptidase activity"/>
    <property type="evidence" value="ECO:0007669"/>
    <property type="project" value="InterPro"/>
</dbReference>
<dbReference type="InterPro" id="IPR029149">
    <property type="entry name" value="Creatin/AminoP/Spt16_N"/>
</dbReference>
<dbReference type="GO" id="GO:0005829">
    <property type="term" value="C:cytosol"/>
    <property type="evidence" value="ECO:0007669"/>
    <property type="project" value="TreeGrafter"/>
</dbReference>
<reference evidence="12" key="1">
    <citation type="submission" date="2017-02" db="EMBL/GenBank/DDBJ databases">
        <authorList>
            <person name="Regsiter A."/>
            <person name="William W."/>
        </authorList>
    </citation>
    <scope>NUCLEOTIDE SEQUENCE</scope>
    <source>
        <strain evidence="12">Bib</strain>
    </source>
</reference>
<name>A0A3P3XKY8_9SPIR</name>
<organism evidence="12">
    <name type="scientific">uncultured spirochete</name>
    <dbReference type="NCBI Taxonomy" id="156406"/>
    <lineage>
        <taxon>Bacteria</taxon>
        <taxon>Pseudomonadati</taxon>
        <taxon>Spirochaetota</taxon>
        <taxon>Spirochaetia</taxon>
        <taxon>Spirochaetales</taxon>
        <taxon>environmental samples</taxon>
    </lineage>
</organism>
<accession>A0A3P3XKY8</accession>
<comment type="similarity">
    <text evidence="3 10">Belongs to the peptidase M24B family.</text>
</comment>
<dbReference type="SUPFAM" id="SSF53092">
    <property type="entry name" value="Creatinase/prolidase N-terminal domain"/>
    <property type="match status" value="1"/>
</dbReference>
<evidence type="ECO:0000256" key="6">
    <source>
        <dbReference type="ARBA" id="ARBA00022723"/>
    </source>
</evidence>
<dbReference type="PANTHER" id="PTHR43226">
    <property type="entry name" value="XAA-PRO AMINOPEPTIDASE 3"/>
    <property type="match status" value="1"/>
</dbReference>
<dbReference type="Pfam" id="PF05195">
    <property type="entry name" value="AMP_N"/>
    <property type="match status" value="1"/>
</dbReference>
<keyword evidence="7" id="KW-0378">Hydrolase</keyword>
<evidence type="ECO:0000313" key="12">
    <source>
        <dbReference type="EMBL" id="SLM15100.1"/>
    </source>
</evidence>
<dbReference type="Pfam" id="PF00557">
    <property type="entry name" value="Peptidase_M24"/>
    <property type="match status" value="1"/>
</dbReference>
<dbReference type="InterPro" id="IPR036005">
    <property type="entry name" value="Creatinase/aminopeptidase-like"/>
</dbReference>
<keyword evidence="6 10" id="KW-0479">Metal-binding</keyword>
<evidence type="ECO:0000256" key="8">
    <source>
        <dbReference type="ARBA" id="ARBA00023049"/>
    </source>
</evidence>
<keyword evidence="9" id="KW-0464">Manganese</keyword>
<dbReference type="Gene3D" id="3.90.230.10">
    <property type="entry name" value="Creatinase/methionine aminopeptidase superfamily"/>
    <property type="match status" value="1"/>
</dbReference>
<comment type="catalytic activity">
    <reaction evidence="1">
        <text>Release of any N-terminal amino acid, including proline, that is linked to proline, even from a dipeptide or tripeptide.</text>
        <dbReference type="EC" id="3.4.11.9"/>
    </reaction>
</comment>
<comment type="cofactor">
    <cofactor evidence="2">
        <name>Mn(2+)</name>
        <dbReference type="ChEBI" id="CHEBI:29035"/>
    </cofactor>
</comment>
<dbReference type="GO" id="GO:0006508">
    <property type="term" value="P:proteolysis"/>
    <property type="evidence" value="ECO:0007669"/>
    <property type="project" value="UniProtKB-KW"/>
</dbReference>
<sequence>MFTSETYIKRRTAFRQSLYDRGILNGTLLLLANSECPRNYPSNCYPFRQDSTWKYLVGLDVPGIAFTLDIDSGHSCIYADDPGIDSIIWTGGTPTRSQLASQAACDEAASFSTLSALLARERAAKKPVFIFPPYRAEQVSALVALLGLPDASPADFLKEHINTSVIAALVSLREIKEPEEIAEIERAVTITKAIHEDILHNFRAGWTEKQAANRVLSLASEYGCELAFATIATCKGAVLHNAPTAYAATSNDTFLLDAGVEMPSGYAGDLTTTFPVGERFDVQSREIYEVLSRVFNEAISVLGPGVRFIDVHKRASVALAQGLTSLGIMKGDPEKAVQAGAHALFFPHGLGHQIGLDVHDMEGLGEDIVGYGDELGRSDQFGLHALRLAKTLKPGMVHSVEPGIYFISELIERWRAQGICKDYIEYDNINKWMHVGGMRIEEDWCITESGARRLGPEFDKKVAAIEAARSGK</sequence>
<dbReference type="AlphaFoldDB" id="A0A3P3XKY8"/>
<evidence type="ECO:0000256" key="1">
    <source>
        <dbReference type="ARBA" id="ARBA00001424"/>
    </source>
</evidence>
<evidence type="ECO:0000256" key="3">
    <source>
        <dbReference type="ARBA" id="ARBA00008766"/>
    </source>
</evidence>
<dbReference type="SUPFAM" id="SSF55920">
    <property type="entry name" value="Creatinase/aminopeptidase"/>
    <property type="match status" value="1"/>
</dbReference>
<dbReference type="InterPro" id="IPR001131">
    <property type="entry name" value="Peptidase_M24B_aminopep-P_CS"/>
</dbReference>
<dbReference type="PANTHER" id="PTHR43226:SF4">
    <property type="entry name" value="XAA-PRO AMINOPEPTIDASE 3"/>
    <property type="match status" value="1"/>
</dbReference>
<evidence type="ECO:0000256" key="9">
    <source>
        <dbReference type="ARBA" id="ARBA00023211"/>
    </source>
</evidence>
<evidence type="ECO:0000256" key="2">
    <source>
        <dbReference type="ARBA" id="ARBA00001936"/>
    </source>
</evidence>